<dbReference type="InterPro" id="IPR048324">
    <property type="entry name" value="ZSWIM1-3_RNaseH-like"/>
</dbReference>
<dbReference type="PANTHER" id="PTHR31569:SF4">
    <property type="entry name" value="SWIM-TYPE DOMAIN-CONTAINING PROTEIN"/>
    <property type="match status" value="1"/>
</dbReference>
<evidence type="ECO:0000313" key="3">
    <source>
        <dbReference type="Proteomes" id="UP000821866"/>
    </source>
</evidence>
<reference evidence="2" key="2">
    <citation type="submission" date="2021-09" db="EMBL/GenBank/DDBJ databases">
        <authorList>
            <person name="Jia N."/>
            <person name="Wang J."/>
            <person name="Shi W."/>
            <person name="Du L."/>
            <person name="Sun Y."/>
            <person name="Zhan W."/>
            <person name="Jiang J."/>
            <person name="Wang Q."/>
            <person name="Zhang B."/>
            <person name="Ji P."/>
            <person name="Sakyi L.B."/>
            <person name="Cui X."/>
            <person name="Yuan T."/>
            <person name="Jiang B."/>
            <person name="Yang W."/>
            <person name="Lam T.T.-Y."/>
            <person name="Chang Q."/>
            <person name="Ding S."/>
            <person name="Wang X."/>
            <person name="Zhu J."/>
            <person name="Ruan X."/>
            <person name="Zhao L."/>
            <person name="Wei J."/>
            <person name="Que T."/>
            <person name="Du C."/>
            <person name="Cheng J."/>
            <person name="Dai P."/>
            <person name="Han X."/>
            <person name="Huang E."/>
            <person name="Gao Y."/>
            <person name="Liu J."/>
            <person name="Shao H."/>
            <person name="Ye R."/>
            <person name="Li L."/>
            <person name="Wei W."/>
            <person name="Wang X."/>
            <person name="Wang C."/>
            <person name="Huo Q."/>
            <person name="Li W."/>
            <person name="Guo W."/>
            <person name="Chen H."/>
            <person name="Chen S."/>
            <person name="Zhou L."/>
            <person name="Zhou L."/>
            <person name="Ni X."/>
            <person name="Tian J."/>
            <person name="Zhou Y."/>
            <person name="Sheng Y."/>
            <person name="Liu T."/>
            <person name="Pan Y."/>
            <person name="Xia L."/>
            <person name="Li J."/>
            <person name="Zhao F."/>
            <person name="Cao W."/>
        </authorList>
    </citation>
    <scope>NUCLEOTIDE SEQUENCE</scope>
    <source>
        <strain evidence="2">Rmic-2018</strain>
        <tissue evidence="2">Larvae</tissue>
    </source>
</reference>
<reference evidence="2" key="1">
    <citation type="journal article" date="2020" name="Cell">
        <title>Large-Scale Comparative Analyses of Tick Genomes Elucidate Their Genetic Diversity and Vector Capacities.</title>
        <authorList>
            <consortium name="Tick Genome and Microbiome Consortium (TIGMIC)"/>
            <person name="Jia N."/>
            <person name="Wang J."/>
            <person name="Shi W."/>
            <person name="Du L."/>
            <person name="Sun Y."/>
            <person name="Zhan W."/>
            <person name="Jiang J.F."/>
            <person name="Wang Q."/>
            <person name="Zhang B."/>
            <person name="Ji P."/>
            <person name="Bell-Sakyi L."/>
            <person name="Cui X.M."/>
            <person name="Yuan T.T."/>
            <person name="Jiang B.G."/>
            <person name="Yang W.F."/>
            <person name="Lam T.T."/>
            <person name="Chang Q.C."/>
            <person name="Ding S.J."/>
            <person name="Wang X.J."/>
            <person name="Zhu J.G."/>
            <person name="Ruan X.D."/>
            <person name="Zhao L."/>
            <person name="Wei J.T."/>
            <person name="Ye R.Z."/>
            <person name="Que T.C."/>
            <person name="Du C.H."/>
            <person name="Zhou Y.H."/>
            <person name="Cheng J.X."/>
            <person name="Dai P.F."/>
            <person name="Guo W.B."/>
            <person name="Han X.H."/>
            <person name="Huang E.J."/>
            <person name="Li L.F."/>
            <person name="Wei W."/>
            <person name="Gao Y.C."/>
            <person name="Liu J.Z."/>
            <person name="Shao H.Z."/>
            <person name="Wang X."/>
            <person name="Wang C.C."/>
            <person name="Yang T.C."/>
            <person name="Huo Q.B."/>
            <person name="Li W."/>
            <person name="Chen H.Y."/>
            <person name="Chen S.E."/>
            <person name="Zhou L.G."/>
            <person name="Ni X.B."/>
            <person name="Tian J.H."/>
            <person name="Sheng Y."/>
            <person name="Liu T."/>
            <person name="Pan Y.S."/>
            <person name="Xia L.Y."/>
            <person name="Li J."/>
            <person name="Zhao F."/>
            <person name="Cao W.C."/>
        </authorList>
    </citation>
    <scope>NUCLEOTIDE SEQUENCE</scope>
    <source>
        <strain evidence="2">Rmic-2018</strain>
    </source>
</reference>
<dbReference type="Proteomes" id="UP000821866">
    <property type="component" value="Chromosome 2"/>
</dbReference>
<evidence type="ECO:0000259" key="1">
    <source>
        <dbReference type="Pfam" id="PF21056"/>
    </source>
</evidence>
<keyword evidence="3" id="KW-1185">Reference proteome</keyword>
<dbReference type="Pfam" id="PF21056">
    <property type="entry name" value="ZSWIM1-3_RNaseH-like"/>
    <property type="match status" value="1"/>
</dbReference>
<feature type="domain" description="ZSWIM1/3 RNaseH-like" evidence="1">
    <location>
        <begin position="164"/>
        <end position="210"/>
    </location>
</feature>
<dbReference type="InterPro" id="IPR011990">
    <property type="entry name" value="TPR-like_helical_dom_sf"/>
</dbReference>
<accession>A0A9J6EHN1</accession>
<evidence type="ECO:0000313" key="2">
    <source>
        <dbReference type="EMBL" id="KAH8033826.1"/>
    </source>
</evidence>
<dbReference type="EMBL" id="JABSTU010000004">
    <property type="protein sequence ID" value="KAH8033826.1"/>
    <property type="molecule type" value="Genomic_DNA"/>
</dbReference>
<gene>
    <name evidence="2" type="ORF">HPB51_016545</name>
</gene>
<dbReference type="InterPro" id="IPR052579">
    <property type="entry name" value="Zinc_finger_SWIM"/>
</dbReference>
<dbReference type="VEuPathDB" id="VectorBase:LOC119183274"/>
<dbReference type="VEuPathDB" id="VectorBase:LOC119181194"/>
<dbReference type="SUPFAM" id="SSF48452">
    <property type="entry name" value="TPR-like"/>
    <property type="match status" value="1"/>
</dbReference>
<sequence>MLKLANIPYACKYGGAVRKTGCGIRPQLYHLNSHLSPALRAGTLKRKDFYSPNTMKNDCPAKIIVAVFQPSQQLGIMAANLEHNHEVSPASYKAFSECCQLNEEEAYFVRPLRELNVQPNIILEKLRQEIGKAVMDKDIHNLKCAWRGQDEVVQLMKELKNLKSKYSQAFKCFPKVVLLDATYWTSKLRMPLFLLVVQDSLCSRVVDGAYVLEQHDLEACPKALPSALLDCRVSLPKLKKYCSHDAWALLTSSVKTYICINKVAIVGKCESLGAFEAARRLEEWLRDASSFTACFDQEVTHLRARLKDYCERLLFTAPLEYGHQAVELTWHKVYYDVVQHYKATKASAEEDSVAELRAYLHSGLGYYQNLLLRLQIEAEINLENNVDVPLIREYKGLNRALSSAGPPPARVQLSKAFGGGNDFHLTTPHAA</sequence>
<dbReference type="AlphaFoldDB" id="A0A9J6EHN1"/>
<dbReference type="Gene3D" id="1.25.40.10">
    <property type="entry name" value="Tetratricopeptide repeat domain"/>
    <property type="match status" value="1"/>
</dbReference>
<protein>
    <recommendedName>
        <fullName evidence="1">ZSWIM1/3 RNaseH-like domain-containing protein</fullName>
    </recommendedName>
</protein>
<name>A0A9J6EHN1_RHIMP</name>
<proteinExistence type="predicted"/>
<organism evidence="2 3">
    <name type="scientific">Rhipicephalus microplus</name>
    <name type="common">Cattle tick</name>
    <name type="synonym">Boophilus microplus</name>
    <dbReference type="NCBI Taxonomy" id="6941"/>
    <lineage>
        <taxon>Eukaryota</taxon>
        <taxon>Metazoa</taxon>
        <taxon>Ecdysozoa</taxon>
        <taxon>Arthropoda</taxon>
        <taxon>Chelicerata</taxon>
        <taxon>Arachnida</taxon>
        <taxon>Acari</taxon>
        <taxon>Parasitiformes</taxon>
        <taxon>Ixodida</taxon>
        <taxon>Ixodoidea</taxon>
        <taxon>Ixodidae</taxon>
        <taxon>Rhipicephalinae</taxon>
        <taxon>Rhipicephalus</taxon>
        <taxon>Boophilus</taxon>
    </lineage>
</organism>
<comment type="caution">
    <text evidence="2">The sequence shown here is derived from an EMBL/GenBank/DDBJ whole genome shotgun (WGS) entry which is preliminary data.</text>
</comment>
<dbReference type="PANTHER" id="PTHR31569">
    <property type="entry name" value="SWIM-TYPE DOMAIN-CONTAINING PROTEIN"/>
    <property type="match status" value="1"/>
</dbReference>